<dbReference type="Pfam" id="PF13558">
    <property type="entry name" value="SbcC_Walker_B"/>
    <property type="match status" value="1"/>
</dbReference>
<dbReference type="Pfam" id="PF13476">
    <property type="entry name" value="AAA_23"/>
    <property type="match status" value="1"/>
</dbReference>
<name>F8B3Q2_9ACTN</name>
<dbReference type="STRING" id="656024.FsymDg_1537"/>
<organism evidence="7 8">
    <name type="scientific">Candidatus Protofrankia datiscae</name>
    <dbReference type="NCBI Taxonomy" id="2716812"/>
    <lineage>
        <taxon>Bacteria</taxon>
        <taxon>Bacillati</taxon>
        <taxon>Actinomycetota</taxon>
        <taxon>Actinomycetes</taxon>
        <taxon>Frankiales</taxon>
        <taxon>Frankiaceae</taxon>
        <taxon>Protofrankia</taxon>
    </lineage>
</organism>
<dbReference type="eggNOG" id="COG0419">
    <property type="taxonomic scope" value="Bacteria"/>
</dbReference>
<dbReference type="SUPFAM" id="SSF52540">
    <property type="entry name" value="P-loop containing nucleoside triphosphate hydrolases"/>
    <property type="match status" value="1"/>
</dbReference>
<feature type="compositionally biased region" description="Pro residues" evidence="5">
    <location>
        <begin position="618"/>
        <end position="629"/>
    </location>
</feature>
<evidence type="ECO:0000256" key="1">
    <source>
        <dbReference type="ARBA" id="ARBA00006930"/>
    </source>
</evidence>
<dbReference type="Proteomes" id="UP000001549">
    <property type="component" value="Chromosome"/>
</dbReference>
<dbReference type="GO" id="GO:0016887">
    <property type="term" value="F:ATP hydrolysis activity"/>
    <property type="evidence" value="ECO:0007669"/>
    <property type="project" value="InterPro"/>
</dbReference>
<dbReference type="Gene3D" id="3.40.50.300">
    <property type="entry name" value="P-loop containing nucleotide triphosphate hydrolases"/>
    <property type="match status" value="2"/>
</dbReference>
<dbReference type="PANTHER" id="PTHR32114:SF2">
    <property type="entry name" value="ABC TRANSPORTER ABCH.3"/>
    <property type="match status" value="1"/>
</dbReference>
<evidence type="ECO:0000313" key="8">
    <source>
        <dbReference type="Proteomes" id="UP000001549"/>
    </source>
</evidence>
<accession>F8B3Q2</accession>
<dbReference type="HOGENOM" id="CLU_004785_2_0_11"/>
<dbReference type="EMBL" id="CP002801">
    <property type="protein sequence ID" value="AEH08997.1"/>
    <property type="molecule type" value="Genomic_DNA"/>
</dbReference>
<feature type="coiled-coil region" evidence="4">
    <location>
        <begin position="530"/>
        <end position="557"/>
    </location>
</feature>
<comment type="similarity">
    <text evidence="1">Belongs to the SMC family. SbcC subfamily.</text>
</comment>
<keyword evidence="8" id="KW-1185">Reference proteome</keyword>
<comment type="subunit">
    <text evidence="2">Heterodimer of SbcC and SbcD.</text>
</comment>
<reference evidence="7 8" key="1">
    <citation type="submission" date="2011-05" db="EMBL/GenBank/DDBJ databases">
        <title>Complete sequence of chromosome of Frankia symbiont of Datisca glomerata.</title>
        <authorList>
            <consortium name="US DOE Joint Genome Institute"/>
            <person name="Lucas S."/>
            <person name="Han J."/>
            <person name="Lapidus A."/>
            <person name="Cheng J.-F."/>
            <person name="Goodwin L."/>
            <person name="Pitluck S."/>
            <person name="Peters L."/>
            <person name="Mikhailova N."/>
            <person name="Chertkov O."/>
            <person name="Teshima H."/>
            <person name="Han C."/>
            <person name="Tapia R."/>
            <person name="Land M."/>
            <person name="Hauser L."/>
            <person name="Kyrpides N."/>
            <person name="Ivanova N."/>
            <person name="Pagani I."/>
            <person name="Berry A."/>
            <person name="Pawlowski K."/>
            <person name="Persson T."/>
            <person name="Vanden Heuvel B."/>
            <person name="Benson D."/>
            <person name="Woyke T."/>
        </authorList>
    </citation>
    <scope>NUCLEOTIDE SEQUENCE [LARGE SCALE GENOMIC DNA]</scope>
    <source>
        <strain evidence="8">4085684</strain>
    </source>
</reference>
<feature type="region of interest" description="Disordered" evidence="5">
    <location>
        <begin position="611"/>
        <end position="637"/>
    </location>
</feature>
<dbReference type="AlphaFoldDB" id="F8B3Q2"/>
<dbReference type="KEGG" id="fsy:FsymDg_1537"/>
<gene>
    <name evidence="7" type="ordered locus">FsymDg_1537</name>
</gene>
<feature type="coiled-coil region" evidence="4">
    <location>
        <begin position="274"/>
        <end position="331"/>
    </location>
</feature>
<dbReference type="InterPro" id="IPR027417">
    <property type="entry name" value="P-loop_NTPase"/>
</dbReference>
<protein>
    <recommendedName>
        <fullName evidence="3">Nuclease SbcCD subunit C</fullName>
    </recommendedName>
</protein>
<evidence type="ECO:0000256" key="2">
    <source>
        <dbReference type="ARBA" id="ARBA00011322"/>
    </source>
</evidence>
<feature type="region of interest" description="Disordered" evidence="5">
    <location>
        <begin position="659"/>
        <end position="790"/>
    </location>
</feature>
<dbReference type="GO" id="GO:0006302">
    <property type="term" value="P:double-strand break repair"/>
    <property type="evidence" value="ECO:0007669"/>
    <property type="project" value="InterPro"/>
</dbReference>
<sequence>MRPHRLELAAFGAFPDKIELDFDRLGAGSLVLLCGETGGGKTTLLDALGFALYGVVPGLRARAKDLRSHHAGADAQPRVQLEFSVSGQRYQITRTAAWDRPRRGGGGSSRVNPTALLRHRTDTGWESVAQRNEDVGLEIGRLLGMTAEQFFQVIMLPQGRFADFLQADHDARERLLKRLFAVSRFEHAEQWLADQAKIAGERLAAARGDLARVATRAAEAAAATEPNDLETDADWVAGLAAAADAAARTATQHAGAAAEARRQAEESLDLTRGLAERQQQRRELDARLATLEAQLSAIEVMAAELAAARRAATVRRALDQVRERADDLTRARLAEDAGRHRLELLGARHDVDVDELARLARVAHTDMGRLEQFANILTAADADDAAATAADIDADTHAAAVATLTGYLRAELPEQRRTLEARHSRARAAATALPGAREQARTAAELAAAVRRRGQALTHAHDAEQSARLAREQAGDIRQQRFDAITAELSAALVDGSPCPVCGSLTHPDPAEARADHISKDDELAAEAIANRLATQATDARRDADRLDERIRTLTRALANQVEPATAVPGPAGPAAPGQTAPAADLGPAGDRTGAIGTAGTVGTVGTVGVSTTANTPPTAPAPANPAPANPANNTVSANATTAGATTADTPVVDVTAVGPAGGTRVESVAPRGPLPSEDVGSGPPRPVRAFATVTVLGVPDPVPGGNDGKTDHRNDRGNAVDHETTGRENTGRAAAGHADRRTADPRATGHSAAQHGPAQHGPTDRGSDRQVEHTDHQADHHADHKVAGHGAADGVTRLEGLPAGPELPTVLPVDAFEQAAVGLADRAETLAAQADDLPAAERALERVRQEETRAAADLAGHAAGEQLARTRAQECRARAERQRASLPPELRDVGRLAARQREVAQFADAYSDCHAAASTTALAEEEYRRAAAGASHDAHAAGFPDVAAAQAACREEGWIVDTEARLTAHRDDLVGVRSHLASPQLAVDPDRPAPVAEREADALAARQRHEAALTEAARADDRARRLSDLVPAFAAAFAAVPPLREAAEELRGLAELATGRGGNRHGMPLSSFVLAARLEEVATAASGRLSAMSGGRFTLVHDSGERRDRRRRAGLGLLVEDAWTGRRRDTATLSGGETFQAALSLALGLADVVTAESGGQAMDALFIDEGFGSLDPDSLEEVMNVLDSLRSGGRLVGIVSHVADLRQRIPTQITVIKQANGSHVRTTV</sequence>
<keyword evidence="4" id="KW-0175">Coiled coil</keyword>
<evidence type="ECO:0000259" key="6">
    <source>
        <dbReference type="Pfam" id="PF13476"/>
    </source>
</evidence>
<feature type="domain" description="Rad50/SbcC-type AAA" evidence="6">
    <location>
        <begin position="5"/>
        <end position="298"/>
    </location>
</feature>
<evidence type="ECO:0000256" key="3">
    <source>
        <dbReference type="ARBA" id="ARBA00013368"/>
    </source>
</evidence>
<proteinExistence type="inferred from homology"/>
<dbReference type="InterPro" id="IPR038729">
    <property type="entry name" value="Rad50/SbcC_AAA"/>
</dbReference>
<evidence type="ECO:0000313" key="7">
    <source>
        <dbReference type="EMBL" id="AEH08997.1"/>
    </source>
</evidence>
<feature type="compositionally biased region" description="Basic and acidic residues" evidence="5">
    <location>
        <begin position="763"/>
        <end position="787"/>
    </location>
</feature>
<evidence type="ECO:0000256" key="5">
    <source>
        <dbReference type="SAM" id="MobiDB-lite"/>
    </source>
</evidence>
<evidence type="ECO:0000256" key="4">
    <source>
        <dbReference type="SAM" id="Coils"/>
    </source>
</evidence>
<dbReference type="RefSeq" id="WP_013872961.1">
    <property type="nucleotide sequence ID" value="NC_015656.1"/>
</dbReference>
<dbReference type="PANTHER" id="PTHR32114">
    <property type="entry name" value="ABC TRANSPORTER ABCH.3"/>
    <property type="match status" value="1"/>
</dbReference>
<feature type="compositionally biased region" description="Basic and acidic residues" evidence="5">
    <location>
        <begin position="709"/>
        <end position="731"/>
    </location>
</feature>